<keyword evidence="2" id="KW-0808">Transferase</keyword>
<accession>A0A194WY69</accession>
<evidence type="ECO:0000256" key="4">
    <source>
        <dbReference type="ARBA" id="ARBA00038314"/>
    </source>
</evidence>
<organism evidence="5 6">
    <name type="scientific">Mollisia scopiformis</name>
    <name type="common">Conifer needle endophyte fungus</name>
    <name type="synonym">Phialocephala scopiformis</name>
    <dbReference type="NCBI Taxonomy" id="149040"/>
    <lineage>
        <taxon>Eukaryota</taxon>
        <taxon>Fungi</taxon>
        <taxon>Dikarya</taxon>
        <taxon>Ascomycota</taxon>
        <taxon>Pezizomycotina</taxon>
        <taxon>Leotiomycetes</taxon>
        <taxon>Helotiales</taxon>
        <taxon>Mollisiaceae</taxon>
        <taxon>Mollisia</taxon>
    </lineage>
</organism>
<dbReference type="AlphaFoldDB" id="A0A194WY69"/>
<dbReference type="OrthoDB" id="2094832at2759"/>
<dbReference type="InParanoid" id="A0A194WY69"/>
<dbReference type="RefSeq" id="XP_018067271.1">
    <property type="nucleotide sequence ID" value="XM_018218670.1"/>
</dbReference>
<dbReference type="Gene3D" id="3.40.50.150">
    <property type="entry name" value="Vaccinia Virus protein VP39"/>
    <property type="match status" value="1"/>
</dbReference>
<keyword evidence="6" id="KW-1185">Reference proteome</keyword>
<keyword evidence="3" id="KW-0949">S-adenosyl-L-methionine</keyword>
<dbReference type="GeneID" id="28828396"/>
<evidence type="ECO:0008006" key="7">
    <source>
        <dbReference type="Google" id="ProtNLM"/>
    </source>
</evidence>
<evidence type="ECO:0000313" key="6">
    <source>
        <dbReference type="Proteomes" id="UP000070700"/>
    </source>
</evidence>
<dbReference type="PANTHER" id="PTHR35897">
    <property type="entry name" value="METHYLTRANSFERASE AUSD"/>
    <property type="match status" value="1"/>
</dbReference>
<comment type="pathway">
    <text evidence="1">Secondary metabolite biosynthesis.</text>
</comment>
<dbReference type="PANTHER" id="PTHR35897:SF1">
    <property type="entry name" value="METHYLTRANSFERASE AUSD"/>
    <property type="match status" value="1"/>
</dbReference>
<dbReference type="EMBL" id="KQ947423">
    <property type="protein sequence ID" value="KUJ12916.1"/>
    <property type="molecule type" value="Genomic_DNA"/>
</dbReference>
<reference evidence="5 6" key="1">
    <citation type="submission" date="2015-10" db="EMBL/GenBank/DDBJ databases">
        <title>Full genome of DAOMC 229536 Phialocephala scopiformis, a fungal endophyte of spruce producing the potent anti-insectan compound rugulosin.</title>
        <authorList>
            <consortium name="DOE Joint Genome Institute"/>
            <person name="Walker A.K."/>
            <person name="Frasz S.L."/>
            <person name="Seifert K.A."/>
            <person name="Miller J.D."/>
            <person name="Mondo S.J."/>
            <person name="Labutti K."/>
            <person name="Lipzen A."/>
            <person name="Dockter R."/>
            <person name="Kennedy M."/>
            <person name="Grigoriev I.V."/>
            <person name="Spatafora J.W."/>
        </authorList>
    </citation>
    <scope>NUCLEOTIDE SEQUENCE [LARGE SCALE GENOMIC DNA]</scope>
    <source>
        <strain evidence="5 6">CBS 120377</strain>
    </source>
</reference>
<dbReference type="Proteomes" id="UP000070700">
    <property type="component" value="Unassembled WGS sequence"/>
</dbReference>
<comment type="similarity">
    <text evidence="4">Belongs to the class I-like SAM-binding methyltransferase superfamily.</text>
</comment>
<evidence type="ECO:0000256" key="1">
    <source>
        <dbReference type="ARBA" id="ARBA00005179"/>
    </source>
</evidence>
<proteinExistence type="inferred from homology"/>
<name>A0A194WY69_MOLSC</name>
<dbReference type="KEGG" id="psco:LY89DRAFT_721745"/>
<evidence type="ECO:0000256" key="2">
    <source>
        <dbReference type="ARBA" id="ARBA00022679"/>
    </source>
</evidence>
<dbReference type="GO" id="GO:0016740">
    <property type="term" value="F:transferase activity"/>
    <property type="evidence" value="ECO:0007669"/>
    <property type="project" value="UniProtKB-KW"/>
</dbReference>
<evidence type="ECO:0000313" key="5">
    <source>
        <dbReference type="EMBL" id="KUJ12916.1"/>
    </source>
</evidence>
<dbReference type="InterPro" id="IPR029063">
    <property type="entry name" value="SAM-dependent_MTases_sf"/>
</dbReference>
<evidence type="ECO:0000256" key="3">
    <source>
        <dbReference type="ARBA" id="ARBA00022691"/>
    </source>
</evidence>
<gene>
    <name evidence="5" type="ORF">LY89DRAFT_721745</name>
</gene>
<protein>
    <recommendedName>
        <fullName evidence="7">Methyltransferase domain-containing protein</fullName>
    </recommendedName>
</protein>
<dbReference type="SUPFAM" id="SSF53335">
    <property type="entry name" value="S-adenosyl-L-methionine-dependent methyltransferases"/>
    <property type="match status" value="1"/>
</dbReference>
<sequence length="300" mass="33971">MSSDTDIRSKNQPFYLSLSQHPPTPAFRDLLENYSKILPKDVETHLEAIRDSAWTHHPYPSIGLFIFTDLGLSGDDLPNTPQEITSTYSTILQILKDGGKFLDTGCMFAQDIRKLVHDGAPSTGVYGTDLHGEYFDFGYELFRDKNILLRDHFIAADILDENAAGLKELEGRIDVLNAVHLIHVFSLEDQKLLLKRFIALLKPERGVMVTGRLTGNLNAGYHELANAKATVKGGRAEIFEHNVESFKKLWGEVGEETGTRWDCKAWFWRFGIHTGGEDKPANWHRKKEHGFISFVVTRTE</sequence>
<dbReference type="InterPro" id="IPR051654">
    <property type="entry name" value="Meroterpenoid_MTases"/>
</dbReference>